<comment type="function">
    <text evidence="5">Catalyzes the oxidative deamination and cyclization of 2-amino-3,7-dideoxy-D-threo-hept-6-ulosonic acid (ADH) to yield 3-dehydroquinate (DHQ), which is fed into the canonical shikimic pathway of aromatic amino acid biosynthesis.</text>
</comment>
<evidence type="ECO:0000256" key="5">
    <source>
        <dbReference type="HAMAP-Rule" id="MF_01244"/>
    </source>
</evidence>
<dbReference type="Pfam" id="PF01959">
    <property type="entry name" value="DHQS"/>
    <property type="match status" value="1"/>
</dbReference>
<accession>A0A147JSZ2</accession>
<evidence type="ECO:0000259" key="7">
    <source>
        <dbReference type="Pfam" id="PF26558"/>
    </source>
</evidence>
<dbReference type="Proteomes" id="UP000074294">
    <property type="component" value="Unassembled WGS sequence"/>
</dbReference>
<evidence type="ECO:0000313" key="8">
    <source>
        <dbReference type="EMBL" id="KUO39618.1"/>
    </source>
</evidence>
<keyword evidence="1 5" id="KW-0028">Amino-acid biosynthesis</keyword>
<comment type="similarity">
    <text evidence="5">Belongs to the archaeal-type DHQ synthase family.</text>
</comment>
<dbReference type="PANTHER" id="PTHR33563:SF1">
    <property type="entry name" value="3-DEHYDROQUINATE SYNTHASE"/>
    <property type="match status" value="1"/>
</dbReference>
<evidence type="ECO:0000259" key="6">
    <source>
        <dbReference type="Pfam" id="PF01959"/>
    </source>
</evidence>
<dbReference type="HAMAP" id="MF_01244">
    <property type="entry name" value="Arch_DHQ_synthase"/>
    <property type="match status" value="1"/>
</dbReference>
<feature type="domain" description="3-dehydroquinate synthase N-terminal" evidence="6">
    <location>
        <begin position="3"/>
        <end position="182"/>
    </location>
</feature>
<dbReference type="GO" id="GO:0008652">
    <property type="term" value="P:amino acid biosynthetic process"/>
    <property type="evidence" value="ECO:0007669"/>
    <property type="project" value="UniProtKB-KW"/>
</dbReference>
<feature type="domain" description="3-dehydroquinate synthase C-terminal" evidence="7">
    <location>
        <begin position="196"/>
        <end position="370"/>
    </location>
</feature>
<keyword evidence="4 5" id="KW-0057">Aromatic amino acid biosynthesis</keyword>
<keyword evidence="3 5" id="KW-0520">NAD</keyword>
<dbReference type="PIRSF" id="PIRSF006655">
    <property type="entry name" value="DHQ_synth"/>
    <property type="match status" value="1"/>
</dbReference>
<evidence type="ECO:0000256" key="2">
    <source>
        <dbReference type="ARBA" id="ARBA00023002"/>
    </source>
</evidence>
<organism evidence="8 9">
    <name type="scientific">Hadarchaeum yellowstonense</name>
    <dbReference type="NCBI Taxonomy" id="1776334"/>
    <lineage>
        <taxon>Archaea</taxon>
        <taxon>Methanobacteriati</taxon>
        <taxon>Candidatus Hadarchaeota</taxon>
        <taxon>Candidatus Hadarchaeia</taxon>
        <taxon>Candidatus Hadarchaeales</taxon>
        <taxon>Candidatus Hadarchaeaceae</taxon>
        <taxon>Candidatus Hadarchaeum</taxon>
    </lineage>
</organism>
<dbReference type="GO" id="GO:0009073">
    <property type="term" value="P:aromatic amino acid family biosynthetic process"/>
    <property type="evidence" value="ECO:0007669"/>
    <property type="project" value="UniProtKB-UniRule"/>
</dbReference>
<dbReference type="InterPro" id="IPR030960">
    <property type="entry name" value="DHQS/DOIS_N"/>
</dbReference>
<gene>
    <name evidence="5" type="primary">aroB'</name>
    <name evidence="8" type="ORF">APZ16_00535</name>
</gene>
<dbReference type="GO" id="GO:0051287">
    <property type="term" value="F:NAD binding"/>
    <property type="evidence" value="ECO:0007669"/>
    <property type="project" value="UniProtKB-UniRule"/>
</dbReference>
<reference evidence="8 9" key="1">
    <citation type="journal article" date="2016" name="Nat. Microbiol.">
        <title>Genomic inference of the metabolism of cosmopolitan subsurface Archaea, Hadesarchaea.</title>
        <authorList>
            <person name="Baker B.J."/>
            <person name="Saw J.H."/>
            <person name="Lind A.E."/>
            <person name="Lazar C.S."/>
            <person name="Hinrichs K.-U."/>
            <person name="Teske A.P."/>
            <person name="Ettema T.J."/>
        </authorList>
    </citation>
    <scope>NUCLEOTIDE SEQUENCE [LARGE SCALE GENOMIC DNA]</scope>
</reference>
<comment type="catalytic activity">
    <reaction evidence="5">
        <text>2-amino-2,3,7-trideoxy-D-lyxo-hept-6-ulosonate + NAD(+) + H2O = 3-dehydroquinate + NH4(+) + NADH + H(+)</text>
        <dbReference type="Rhea" id="RHEA:25956"/>
        <dbReference type="ChEBI" id="CHEBI:15377"/>
        <dbReference type="ChEBI" id="CHEBI:15378"/>
        <dbReference type="ChEBI" id="CHEBI:28938"/>
        <dbReference type="ChEBI" id="CHEBI:32364"/>
        <dbReference type="ChEBI" id="CHEBI:57540"/>
        <dbReference type="ChEBI" id="CHEBI:57945"/>
        <dbReference type="ChEBI" id="CHEBI:58859"/>
        <dbReference type="EC" id="1.4.1.24"/>
    </reaction>
</comment>
<proteinExistence type="inferred from homology"/>
<sequence>MHRLLWVRADWEEPWEIRRPFVNAAIESGADAVLVRPEEAPEVLKLGSTLVVAENPAPGVSIVLLNLKKSDDADGVLKQVEELRSRLKVAVLVEVSSKEMERAAIRVGKSADFLLVVTPDWKVIPLENLIAELQQSEVKVLAGVKDATEARVAVETLEVGTAGVFLDARERGITEIKKVSDLFETLAKERLELVPARVRTVKPVGLGDRACVDTTSLMNLGEGMLVGSQSSGMFLVHSETLASEFVAPRPFRVNAGAVHAYIRLPGGRTKYLSELNAGDEVLLVNSQGETRVATVGRIKIERRPLLLVEAEYQGEVYKTLLQNAETINLVDKNGQPISVAKLRPGDEVLIHVEKTGRHFGVKVDETVVER</sequence>
<keyword evidence="2 5" id="KW-0560">Oxidoreductase</keyword>
<protein>
    <recommendedName>
        <fullName evidence="5">3-dehydroquinate synthase</fullName>
        <shortName evidence="5">DHQ synthase</shortName>
        <ecNumber evidence="5">1.4.1.24</ecNumber>
    </recommendedName>
    <alternativeName>
        <fullName evidence="5">3-dehydroquinate synthase II</fullName>
    </alternativeName>
</protein>
<dbReference type="AlphaFoldDB" id="A0A147JSZ2"/>
<dbReference type="InterPro" id="IPR002812">
    <property type="entry name" value="DHQS"/>
</dbReference>
<comment type="caution">
    <text evidence="8">The sequence shown here is derived from an EMBL/GenBank/DDBJ whole genome shotgun (WGS) entry which is preliminary data.</text>
</comment>
<dbReference type="GO" id="GO:0102042">
    <property type="term" value="F:dehydroquinate synthase activity"/>
    <property type="evidence" value="ECO:0007669"/>
    <property type="project" value="UniProtKB-EC"/>
</dbReference>
<evidence type="ECO:0000256" key="1">
    <source>
        <dbReference type="ARBA" id="ARBA00022605"/>
    </source>
</evidence>
<dbReference type="EMBL" id="LQMQ01000058">
    <property type="protein sequence ID" value="KUO39618.1"/>
    <property type="molecule type" value="Genomic_DNA"/>
</dbReference>
<dbReference type="EC" id="1.4.1.24" evidence="5"/>
<dbReference type="STRING" id="1776334.APZ16_00535"/>
<dbReference type="InterPro" id="IPR056179">
    <property type="entry name" value="DHQS_C"/>
</dbReference>
<dbReference type="PANTHER" id="PTHR33563">
    <property type="match status" value="1"/>
</dbReference>
<evidence type="ECO:0000313" key="9">
    <source>
        <dbReference type="Proteomes" id="UP000074294"/>
    </source>
</evidence>
<evidence type="ECO:0000256" key="3">
    <source>
        <dbReference type="ARBA" id="ARBA00023027"/>
    </source>
</evidence>
<dbReference type="Pfam" id="PF26558">
    <property type="entry name" value="DHQS_2nd"/>
    <property type="match status" value="1"/>
</dbReference>
<evidence type="ECO:0000256" key="4">
    <source>
        <dbReference type="ARBA" id="ARBA00023141"/>
    </source>
</evidence>
<dbReference type="GO" id="GO:0003856">
    <property type="term" value="F:3-dehydroquinate synthase activity"/>
    <property type="evidence" value="ECO:0007669"/>
    <property type="project" value="InterPro"/>
</dbReference>
<name>A0A147JSZ2_HADYE</name>